<accession>X1JJ96</accession>
<reference evidence="1" key="1">
    <citation type="journal article" date="2014" name="Front. Microbiol.">
        <title>High frequency of phylogenetically diverse reductive dehalogenase-homologous genes in deep subseafloor sedimentary metagenomes.</title>
        <authorList>
            <person name="Kawai M."/>
            <person name="Futagami T."/>
            <person name="Toyoda A."/>
            <person name="Takaki Y."/>
            <person name="Nishi S."/>
            <person name="Hori S."/>
            <person name="Arai W."/>
            <person name="Tsubouchi T."/>
            <person name="Morono Y."/>
            <person name="Uchiyama I."/>
            <person name="Ito T."/>
            <person name="Fujiyama A."/>
            <person name="Inagaki F."/>
            <person name="Takami H."/>
        </authorList>
    </citation>
    <scope>NUCLEOTIDE SEQUENCE</scope>
    <source>
        <strain evidence="1">Expedition CK06-06</strain>
    </source>
</reference>
<evidence type="ECO:0000313" key="1">
    <source>
        <dbReference type="EMBL" id="GAH94142.1"/>
    </source>
</evidence>
<dbReference type="EMBL" id="BARV01002615">
    <property type="protein sequence ID" value="GAH94142.1"/>
    <property type="molecule type" value="Genomic_DNA"/>
</dbReference>
<sequence>MIHQTRKEMTTKIKALLFCLHCNKETDHTIVYKDKYLEDIKCSICGNEIRINREKLLETYTADFIDRVLTKPHRVTEEMKKDLSRFLKSIPIRILTKPYRVAREIGDILHHEKDKNDR</sequence>
<dbReference type="AlphaFoldDB" id="X1JJ96"/>
<proteinExistence type="predicted"/>
<protein>
    <recommendedName>
        <fullName evidence="2">Bh protein</fullName>
    </recommendedName>
</protein>
<name>X1JJ96_9ZZZZ</name>
<gene>
    <name evidence="1" type="ORF">S06H3_06668</name>
</gene>
<organism evidence="1">
    <name type="scientific">marine sediment metagenome</name>
    <dbReference type="NCBI Taxonomy" id="412755"/>
    <lineage>
        <taxon>unclassified sequences</taxon>
        <taxon>metagenomes</taxon>
        <taxon>ecological metagenomes</taxon>
    </lineage>
</organism>
<evidence type="ECO:0008006" key="2">
    <source>
        <dbReference type="Google" id="ProtNLM"/>
    </source>
</evidence>
<comment type="caution">
    <text evidence="1">The sequence shown here is derived from an EMBL/GenBank/DDBJ whole genome shotgun (WGS) entry which is preliminary data.</text>
</comment>